<dbReference type="GeneTree" id="ENSGT01140000283134"/>
<dbReference type="AlphaFoldDB" id="S4RCV3"/>
<keyword evidence="7" id="KW-0969">Cilium</keyword>
<dbReference type="PANTHER" id="PTHR28388">
    <property type="entry name" value="TRANSMEMBRANE PROTEIN 237"/>
    <property type="match status" value="1"/>
</dbReference>
<dbReference type="Ensembl" id="ENSPMAT00000003050.1">
    <property type="protein sequence ID" value="ENSPMAP00000003035.1"/>
    <property type="gene ID" value="ENSPMAG00000002781.1"/>
</dbReference>
<evidence type="ECO:0000256" key="5">
    <source>
        <dbReference type="ARBA" id="ARBA00022794"/>
    </source>
</evidence>
<feature type="transmembrane region" description="Helical" evidence="11">
    <location>
        <begin position="120"/>
        <end position="139"/>
    </location>
</feature>
<evidence type="ECO:0000256" key="6">
    <source>
        <dbReference type="ARBA" id="ARBA00022989"/>
    </source>
</evidence>
<organism evidence="12">
    <name type="scientific">Petromyzon marinus</name>
    <name type="common">Sea lamprey</name>
    <dbReference type="NCBI Taxonomy" id="7757"/>
    <lineage>
        <taxon>Eukaryota</taxon>
        <taxon>Metazoa</taxon>
        <taxon>Chordata</taxon>
        <taxon>Craniata</taxon>
        <taxon>Vertebrata</taxon>
        <taxon>Cyclostomata</taxon>
        <taxon>Hyperoartia</taxon>
        <taxon>Petromyzontiformes</taxon>
        <taxon>Petromyzontidae</taxon>
        <taxon>Petromyzon</taxon>
    </lineage>
</organism>
<sequence>FQAAERQQLGVRQAAVSPTNEFLAPRPLPSPRDVALRVQKGFRVVSLFAHGVLAGFALWNTVLVYVLWQKNSLPGQYEPLAIPAQELAYLLLALSTISAFDRVDLARPQVFLRGLITLDSAAWASVVYFSALVLSLSMTKSSHKLASQSDWGNERTWRKQSDESPWIILNMIVSVMVVFGWLILSLSPTSDHSTGLLIFTSTIEHVWNGTGFGRLYASASHRGGVSRPGGARQILRNLPN</sequence>
<dbReference type="Pfam" id="PF15383">
    <property type="entry name" value="TMEM237"/>
    <property type="match status" value="1"/>
</dbReference>
<evidence type="ECO:0000313" key="12">
    <source>
        <dbReference type="Ensembl" id="ENSPMAP00000003035.1"/>
    </source>
</evidence>
<dbReference type="STRING" id="7757.ENSPMAP00000003035"/>
<keyword evidence="4 11" id="KW-0812">Transmembrane</keyword>
<accession>S4RCV3</accession>
<dbReference type="OMA" id="DESPWII"/>
<feature type="transmembrane region" description="Helical" evidence="11">
    <location>
        <begin position="47"/>
        <end position="68"/>
    </location>
</feature>
<evidence type="ECO:0000256" key="11">
    <source>
        <dbReference type="SAM" id="Phobius"/>
    </source>
</evidence>
<evidence type="ECO:0000256" key="7">
    <source>
        <dbReference type="ARBA" id="ARBA00023069"/>
    </source>
</evidence>
<comment type="subcellular location">
    <subcellularLocation>
        <location evidence="1">Cell projection</location>
        <location evidence="1">Cilium</location>
    </subcellularLocation>
    <subcellularLocation>
        <location evidence="2">Membrane</location>
        <topology evidence="2">Multi-pass membrane protein</topology>
    </subcellularLocation>
</comment>
<keyword evidence="5" id="KW-0970">Cilium biogenesis/degradation</keyword>
<evidence type="ECO:0000256" key="8">
    <source>
        <dbReference type="ARBA" id="ARBA00023136"/>
    </source>
</evidence>
<evidence type="ECO:0008006" key="13">
    <source>
        <dbReference type="Google" id="ProtNLM"/>
    </source>
</evidence>
<dbReference type="PANTHER" id="PTHR28388:SF1">
    <property type="entry name" value="TRANSMEMBRANE PROTEIN 237"/>
    <property type="match status" value="1"/>
</dbReference>
<protein>
    <recommendedName>
        <fullName evidence="13">Transmembrane protein 237</fullName>
    </recommendedName>
</protein>
<evidence type="ECO:0000256" key="3">
    <source>
        <dbReference type="ARBA" id="ARBA00008783"/>
    </source>
</evidence>
<proteinExistence type="inferred from homology"/>
<dbReference type="GO" id="GO:0016020">
    <property type="term" value="C:membrane"/>
    <property type="evidence" value="ECO:0007669"/>
    <property type="project" value="UniProtKB-SubCell"/>
</dbReference>
<reference evidence="12" key="1">
    <citation type="submission" date="2025-08" db="UniProtKB">
        <authorList>
            <consortium name="Ensembl"/>
        </authorList>
    </citation>
    <scope>IDENTIFICATION</scope>
</reference>
<name>S4RCV3_PETMA</name>
<evidence type="ECO:0000256" key="10">
    <source>
        <dbReference type="ARBA" id="ARBA00025631"/>
    </source>
</evidence>
<reference evidence="12" key="2">
    <citation type="submission" date="2025-09" db="UniProtKB">
        <authorList>
            <consortium name="Ensembl"/>
        </authorList>
    </citation>
    <scope>IDENTIFICATION</scope>
</reference>
<comment type="similarity">
    <text evidence="3">Belongs to the TMEM237 family.</text>
</comment>
<evidence type="ECO:0000256" key="2">
    <source>
        <dbReference type="ARBA" id="ARBA00004141"/>
    </source>
</evidence>
<dbReference type="GO" id="GO:0035869">
    <property type="term" value="C:ciliary transition zone"/>
    <property type="evidence" value="ECO:0007669"/>
    <property type="project" value="TreeGrafter"/>
</dbReference>
<dbReference type="GO" id="GO:0060271">
    <property type="term" value="P:cilium assembly"/>
    <property type="evidence" value="ECO:0007669"/>
    <property type="project" value="TreeGrafter"/>
</dbReference>
<keyword evidence="6 11" id="KW-1133">Transmembrane helix</keyword>
<evidence type="ECO:0000256" key="4">
    <source>
        <dbReference type="ARBA" id="ARBA00022692"/>
    </source>
</evidence>
<evidence type="ECO:0000256" key="1">
    <source>
        <dbReference type="ARBA" id="ARBA00004138"/>
    </source>
</evidence>
<keyword evidence="8 11" id="KW-0472">Membrane</keyword>
<keyword evidence="9" id="KW-0966">Cell projection</keyword>
<comment type="function">
    <text evidence="10">Component of the transition zone in primary cilia. Required for ciliogenesis.</text>
</comment>
<dbReference type="InterPro" id="IPR029409">
    <property type="entry name" value="TMEM237"/>
</dbReference>
<evidence type="ECO:0000256" key="9">
    <source>
        <dbReference type="ARBA" id="ARBA00023273"/>
    </source>
</evidence>
<feature type="transmembrane region" description="Helical" evidence="11">
    <location>
        <begin position="165"/>
        <end position="184"/>
    </location>
</feature>